<dbReference type="SUPFAM" id="SSF69304">
    <property type="entry name" value="Tricorn protease N-terminal domain"/>
    <property type="match status" value="1"/>
</dbReference>
<name>A0AAE3H4G5_9BACT</name>
<dbReference type="InterPro" id="IPR011659">
    <property type="entry name" value="WD40"/>
</dbReference>
<proteinExistence type="predicted"/>
<comment type="caution">
    <text evidence="1">The sequence shown here is derived from an EMBL/GenBank/DDBJ whole genome shotgun (WGS) entry which is preliminary data.</text>
</comment>
<dbReference type="RefSeq" id="WP_255038464.1">
    <property type="nucleotide sequence ID" value="NZ_RJUF01000176.1"/>
</dbReference>
<gene>
    <name evidence="1" type="ORF">EGI31_17680</name>
</gene>
<accession>A0AAE3H4G5</accession>
<evidence type="ECO:0008006" key="3">
    <source>
        <dbReference type="Google" id="ProtNLM"/>
    </source>
</evidence>
<dbReference type="InterPro" id="IPR011042">
    <property type="entry name" value="6-blade_b-propeller_TolB-like"/>
</dbReference>
<dbReference type="EMBL" id="RJUF01000176">
    <property type="protein sequence ID" value="MCP9764773.1"/>
    <property type="molecule type" value="Genomic_DNA"/>
</dbReference>
<dbReference type="Gene3D" id="2.120.10.30">
    <property type="entry name" value="TolB, C-terminal domain"/>
    <property type="match status" value="1"/>
</dbReference>
<dbReference type="AlphaFoldDB" id="A0AAE3H4G5"/>
<protein>
    <recommendedName>
        <fullName evidence="3">S9 family peptidase</fullName>
    </recommendedName>
</protein>
<organism evidence="1 2">
    <name type="scientific">Lacihabitans soyangensis</name>
    <dbReference type="NCBI Taxonomy" id="869394"/>
    <lineage>
        <taxon>Bacteria</taxon>
        <taxon>Pseudomonadati</taxon>
        <taxon>Bacteroidota</taxon>
        <taxon>Cytophagia</taxon>
        <taxon>Cytophagales</taxon>
        <taxon>Leadbetterellaceae</taxon>
        <taxon>Lacihabitans</taxon>
    </lineage>
</organism>
<keyword evidence="2" id="KW-1185">Reference proteome</keyword>
<evidence type="ECO:0000313" key="2">
    <source>
        <dbReference type="Proteomes" id="UP001204144"/>
    </source>
</evidence>
<sequence>MKLLLLFFAIHFTVLAQNGSEIYLLKLTKSADGYEARNPLNISNRSGYDNQPGFHPKKSIVYFSSQSNGQTDIWAYNYAAKKLTQVTNTEDSEYSPTVTSDQKYISCIVQRKSNGDQDLVKFSIDNPEKTQIILESQKAGKIGYHAWSQNNELVTFVLGEPNTLQLFENQSKSGIVLGKNIGRSLHYVKSKKAFSFVEKDGENWNLKLLKPQNQTVTTFAEALKDSEYYNAWNDAGVLFSSKDKELFFFETKSNTWKNVTLPYGFPSNKISRLAIKGNLLALVINE</sequence>
<dbReference type="Proteomes" id="UP001204144">
    <property type="component" value="Unassembled WGS sequence"/>
</dbReference>
<dbReference type="Pfam" id="PF07676">
    <property type="entry name" value="PD40"/>
    <property type="match status" value="1"/>
</dbReference>
<evidence type="ECO:0000313" key="1">
    <source>
        <dbReference type="EMBL" id="MCP9764773.1"/>
    </source>
</evidence>
<reference evidence="1 2" key="1">
    <citation type="submission" date="2018-11" db="EMBL/GenBank/DDBJ databases">
        <title>Novel bacteria species description.</title>
        <authorList>
            <person name="Han J.-H."/>
        </authorList>
    </citation>
    <scope>NUCLEOTIDE SEQUENCE [LARGE SCALE GENOMIC DNA]</scope>
    <source>
        <strain evidence="1 2">KCTC23259</strain>
    </source>
</reference>